<dbReference type="GO" id="GO:0032991">
    <property type="term" value="C:protein-containing complex"/>
    <property type="evidence" value="ECO:0007669"/>
    <property type="project" value="UniProtKB-ARBA"/>
</dbReference>
<reference evidence="21" key="3">
    <citation type="submission" date="2025-09" db="UniProtKB">
        <authorList>
            <consortium name="Ensembl"/>
        </authorList>
    </citation>
    <scope>IDENTIFICATION</scope>
</reference>
<dbReference type="GO" id="GO:0097194">
    <property type="term" value="P:execution phase of apoptosis"/>
    <property type="evidence" value="ECO:0007669"/>
    <property type="project" value="UniProtKB-ARBA"/>
</dbReference>
<gene>
    <name evidence="21" type="primary">CASP8</name>
</gene>
<evidence type="ECO:0000259" key="19">
    <source>
        <dbReference type="PROSITE" id="PS50207"/>
    </source>
</evidence>
<keyword evidence="13" id="KW-0539">Nucleus</keyword>
<evidence type="ECO:0000256" key="6">
    <source>
        <dbReference type="ARBA" id="ARBA00022670"/>
    </source>
</evidence>
<dbReference type="GO" id="GO:0002682">
    <property type="term" value="P:regulation of immune system process"/>
    <property type="evidence" value="ECO:0007669"/>
    <property type="project" value="UniProtKB-ARBA"/>
</dbReference>
<dbReference type="GO" id="GO:0030154">
    <property type="term" value="P:cell differentiation"/>
    <property type="evidence" value="ECO:0007669"/>
    <property type="project" value="UniProtKB-ARBA"/>
</dbReference>
<dbReference type="FunFam" id="1.10.533.10:FF:000021">
    <property type="entry name" value="caspase-8 isoform X1"/>
    <property type="match status" value="1"/>
</dbReference>
<evidence type="ECO:0000256" key="12">
    <source>
        <dbReference type="ARBA" id="ARBA00023145"/>
    </source>
</evidence>
<dbReference type="InterPro" id="IPR002138">
    <property type="entry name" value="Pept_C14_p10"/>
</dbReference>
<dbReference type="GO" id="GO:0048513">
    <property type="term" value="P:animal organ development"/>
    <property type="evidence" value="ECO:0007669"/>
    <property type="project" value="UniProtKB-ARBA"/>
</dbReference>
<name>A0A673TC39_SURSU</name>
<keyword evidence="22" id="KW-1185">Reference proteome</keyword>
<evidence type="ECO:0000256" key="17">
    <source>
        <dbReference type="RuleBase" id="RU003971"/>
    </source>
</evidence>
<feature type="domain" description="DED" evidence="18">
    <location>
        <begin position="100"/>
        <end position="177"/>
    </location>
</feature>
<reference evidence="21" key="2">
    <citation type="submission" date="2025-08" db="UniProtKB">
        <authorList>
            <consortium name="Ensembl"/>
        </authorList>
    </citation>
    <scope>IDENTIFICATION</scope>
</reference>
<evidence type="ECO:0000256" key="3">
    <source>
        <dbReference type="ARBA" id="ARBA00010134"/>
    </source>
</evidence>
<feature type="domain" description="Caspase family p20" evidence="20">
    <location>
        <begin position="180"/>
        <end position="280"/>
    </location>
</feature>
<dbReference type="InterPro" id="IPR011600">
    <property type="entry name" value="Pept_C14_caspase"/>
</dbReference>
<keyword evidence="8" id="KW-0677">Repeat</keyword>
<evidence type="ECO:0000256" key="5">
    <source>
        <dbReference type="ARBA" id="ARBA00022553"/>
    </source>
</evidence>
<keyword evidence="7" id="KW-0053">Apoptosis</keyword>
<dbReference type="PANTHER" id="PTHR48169">
    <property type="entry name" value="DED DOMAIN-CONTAINING PROTEIN"/>
    <property type="match status" value="1"/>
</dbReference>
<evidence type="ECO:0000256" key="13">
    <source>
        <dbReference type="ARBA" id="ARBA00023242"/>
    </source>
</evidence>
<dbReference type="InterPro" id="IPR016129">
    <property type="entry name" value="Caspase_his_AS"/>
</dbReference>
<evidence type="ECO:0000256" key="7">
    <source>
        <dbReference type="ARBA" id="ARBA00022703"/>
    </source>
</evidence>
<dbReference type="CDD" id="cd00032">
    <property type="entry name" value="CASc"/>
    <property type="match status" value="1"/>
</dbReference>
<dbReference type="InterPro" id="IPR033139">
    <property type="entry name" value="Caspase_cys_AS"/>
</dbReference>
<keyword evidence="6" id="KW-0645">Protease</keyword>
<evidence type="ECO:0000259" key="18">
    <source>
        <dbReference type="PROSITE" id="PS50168"/>
    </source>
</evidence>
<dbReference type="PROSITE" id="PS50168">
    <property type="entry name" value="DED"/>
    <property type="match status" value="2"/>
</dbReference>
<dbReference type="InterPro" id="IPR033170">
    <property type="entry name" value="Caspase-8_DED1"/>
</dbReference>
<dbReference type="GO" id="GO:0001817">
    <property type="term" value="P:regulation of cytokine production"/>
    <property type="evidence" value="ECO:0007669"/>
    <property type="project" value="UniProtKB-ARBA"/>
</dbReference>
<evidence type="ECO:0000313" key="21">
    <source>
        <dbReference type="Ensembl" id="ENSSSUP00005006564.1"/>
    </source>
</evidence>
<comment type="subcellular location">
    <subcellularLocation>
        <location evidence="2">Cytoplasm</location>
    </subcellularLocation>
    <subcellularLocation>
        <location evidence="1">Nucleus</location>
    </subcellularLocation>
</comment>
<evidence type="ECO:0000256" key="2">
    <source>
        <dbReference type="ARBA" id="ARBA00004496"/>
    </source>
</evidence>
<feature type="domain" description="DED" evidence="18">
    <location>
        <begin position="2"/>
        <end position="80"/>
    </location>
</feature>
<dbReference type="GO" id="GO:0043009">
    <property type="term" value="P:chordate embryonic development"/>
    <property type="evidence" value="ECO:0007669"/>
    <property type="project" value="UniProtKB-ARBA"/>
</dbReference>
<evidence type="ECO:0000313" key="22">
    <source>
        <dbReference type="Proteomes" id="UP000472268"/>
    </source>
</evidence>
<dbReference type="PRINTS" id="PR00376">
    <property type="entry name" value="IL1BCENZYME"/>
</dbReference>
<dbReference type="SMART" id="SM00031">
    <property type="entry name" value="DED"/>
    <property type="match status" value="2"/>
</dbReference>
<dbReference type="GO" id="GO:0005886">
    <property type="term" value="C:plasma membrane"/>
    <property type="evidence" value="ECO:0007669"/>
    <property type="project" value="UniProtKB-ARBA"/>
</dbReference>
<dbReference type="PROSITE" id="PS50207">
    <property type="entry name" value="CASPASE_P10"/>
    <property type="match status" value="1"/>
</dbReference>
<evidence type="ECO:0000259" key="20">
    <source>
        <dbReference type="PROSITE" id="PS50208"/>
    </source>
</evidence>
<dbReference type="CDD" id="cd08333">
    <property type="entry name" value="DED_Caspase_8_r1"/>
    <property type="match status" value="1"/>
</dbReference>
<dbReference type="PROSITE" id="PS01122">
    <property type="entry name" value="CASPASE_CYS"/>
    <property type="match status" value="1"/>
</dbReference>
<dbReference type="InterPro" id="IPR029030">
    <property type="entry name" value="Caspase-like_dom_sf"/>
</dbReference>
<sequence length="395" mass="45913">MNFNKCLYNIGEQLGSDELASLKFLSLDYIPQKKQEPIKDALMLFQRLQEKRMLEESNLSFLKELLFRINRLDLLFKYLHTSREEMEQELQTPGRAQISPYRVMLFQISEDVTTSELRCFKFLLSQEISRCKVDDDMNLFDIFIEMEKRVILGENNLDILKKICDQINKSLLKKITDYEELSREALSKTFSDLHFEIVNFKDSTAKTICEVLETYQKMDHNNKDCFICCILSHGDKGIIYGSDGQEAPIYELTSYFTGSMCPSLAGKPKIFFIQACQGEKYQKGIAVETDSEQKEAYLEMDSSLQKRYIPDEADFLLGMATVNNCVSYRNPMEGTWYIQSLCQSLRERCPKGEDILTILTDVNFEVSNKDDKKNMGKQMPQPTFTLRKKLIFPLN</sequence>
<dbReference type="FunFam" id="1.10.533.10:FF:000017">
    <property type="entry name" value="caspase-8 isoform X1"/>
    <property type="match status" value="1"/>
</dbReference>
<organism evidence="21 22">
    <name type="scientific">Suricata suricatta</name>
    <name type="common">Meerkat</name>
    <dbReference type="NCBI Taxonomy" id="37032"/>
    <lineage>
        <taxon>Eukaryota</taxon>
        <taxon>Metazoa</taxon>
        <taxon>Chordata</taxon>
        <taxon>Craniata</taxon>
        <taxon>Vertebrata</taxon>
        <taxon>Euteleostomi</taxon>
        <taxon>Mammalia</taxon>
        <taxon>Eutheria</taxon>
        <taxon>Laurasiatheria</taxon>
        <taxon>Carnivora</taxon>
        <taxon>Feliformia</taxon>
        <taxon>Herpestidae</taxon>
        <taxon>Suricata</taxon>
    </lineage>
</organism>
<evidence type="ECO:0000256" key="16">
    <source>
        <dbReference type="ARBA" id="ARBA00068172"/>
    </source>
</evidence>
<evidence type="ECO:0000256" key="15">
    <source>
        <dbReference type="ARBA" id="ARBA00066479"/>
    </source>
</evidence>
<evidence type="ECO:0000256" key="10">
    <source>
        <dbReference type="ARBA" id="ARBA00022807"/>
    </source>
</evidence>
<proteinExistence type="inferred from homology"/>
<evidence type="ECO:0000256" key="14">
    <source>
        <dbReference type="ARBA" id="ARBA00051626"/>
    </source>
</evidence>
<evidence type="ECO:0000256" key="11">
    <source>
        <dbReference type="ARBA" id="ARBA00022990"/>
    </source>
</evidence>
<evidence type="ECO:0000256" key="1">
    <source>
        <dbReference type="ARBA" id="ARBA00004123"/>
    </source>
</evidence>
<comment type="similarity">
    <text evidence="3 17">Belongs to the peptidase C14A family.</text>
</comment>
<dbReference type="Pfam" id="PF00656">
    <property type="entry name" value="Peptidase_C14"/>
    <property type="match status" value="1"/>
</dbReference>
<dbReference type="GO" id="GO:0051603">
    <property type="term" value="P:proteolysis involved in protein catabolic process"/>
    <property type="evidence" value="ECO:0007669"/>
    <property type="project" value="UniProtKB-ARBA"/>
</dbReference>
<dbReference type="PROSITE" id="PS01121">
    <property type="entry name" value="CASPASE_HIS"/>
    <property type="match status" value="1"/>
</dbReference>
<comment type="catalytic activity">
    <reaction evidence="14">
        <text>Strict requirement for Asp at position P1 and has a preferred cleavage sequence of (Leu/Asp/Val)-Glu-Thr-Asp-|-(Gly/Ser/Ala).</text>
        <dbReference type="EC" id="3.4.22.61"/>
    </reaction>
</comment>
<dbReference type="Pfam" id="PF01335">
    <property type="entry name" value="DED"/>
    <property type="match status" value="2"/>
</dbReference>
<keyword evidence="4" id="KW-0963">Cytoplasm</keyword>
<dbReference type="GO" id="GO:0008625">
    <property type="term" value="P:extrinsic apoptotic signaling pathway via death domain receptors"/>
    <property type="evidence" value="ECO:0007669"/>
    <property type="project" value="UniProtKB-ARBA"/>
</dbReference>
<dbReference type="GO" id="GO:0005737">
    <property type="term" value="C:cytoplasm"/>
    <property type="evidence" value="ECO:0007669"/>
    <property type="project" value="UniProtKB-SubCell"/>
</dbReference>
<protein>
    <recommendedName>
        <fullName evidence="16">Caspase-8</fullName>
        <ecNumber evidence="15">3.4.22.61</ecNumber>
    </recommendedName>
</protein>
<dbReference type="GO" id="GO:0060546">
    <property type="term" value="P:negative regulation of necroptotic process"/>
    <property type="evidence" value="ECO:0007669"/>
    <property type="project" value="UniProtKB-ARBA"/>
</dbReference>
<feature type="domain" description="Caspase family p10" evidence="19">
    <location>
        <begin position="305"/>
        <end position="392"/>
    </location>
</feature>
<dbReference type="InterPro" id="IPR011029">
    <property type="entry name" value="DEATH-like_dom_sf"/>
</dbReference>
<dbReference type="Gene3D" id="3.40.50.1460">
    <property type="match status" value="1"/>
</dbReference>
<dbReference type="InterPro" id="IPR015917">
    <property type="entry name" value="Pept_C14A"/>
</dbReference>
<dbReference type="SUPFAM" id="SSF47986">
    <property type="entry name" value="DEATH domain"/>
    <property type="match status" value="2"/>
</dbReference>
<dbReference type="Proteomes" id="UP000472268">
    <property type="component" value="Chromosome 3"/>
</dbReference>
<dbReference type="SUPFAM" id="SSF52129">
    <property type="entry name" value="Caspase-like"/>
    <property type="match status" value="1"/>
</dbReference>
<keyword evidence="9" id="KW-0378">Hydrolase</keyword>
<reference evidence="21 22" key="1">
    <citation type="submission" date="2019-05" db="EMBL/GenBank/DDBJ databases">
        <title>A Chromosome-scale Meerkat (S. suricatta) Genome Assembly.</title>
        <authorList>
            <person name="Dudchenko O."/>
            <person name="Lieberman Aiden E."/>
            <person name="Tung J."/>
            <person name="Barreiro L.B."/>
            <person name="Clutton-Brock T.H."/>
        </authorList>
    </citation>
    <scope>NUCLEOTIDE SEQUENCE [LARGE SCALE GENOMIC DNA]</scope>
</reference>
<dbReference type="GO" id="GO:0005634">
    <property type="term" value="C:nucleus"/>
    <property type="evidence" value="ECO:0007669"/>
    <property type="project" value="UniProtKB-SubCell"/>
</dbReference>
<keyword evidence="10" id="KW-0788">Thiol protease</keyword>
<accession>A0A673TC39</accession>
<dbReference type="Gene3D" id="1.10.533.10">
    <property type="entry name" value="Death Domain, Fas"/>
    <property type="match status" value="2"/>
</dbReference>
<keyword evidence="12" id="KW-0865">Zymogen</keyword>
<evidence type="ECO:0000256" key="9">
    <source>
        <dbReference type="ARBA" id="ARBA00022801"/>
    </source>
</evidence>
<dbReference type="EC" id="3.4.22.61" evidence="15"/>
<dbReference type="PROSITE" id="PS50208">
    <property type="entry name" value="CASPASE_P20"/>
    <property type="match status" value="1"/>
</dbReference>
<evidence type="ECO:0000256" key="4">
    <source>
        <dbReference type="ARBA" id="ARBA00022490"/>
    </source>
</evidence>
<dbReference type="GO" id="GO:0009967">
    <property type="term" value="P:positive regulation of signal transduction"/>
    <property type="evidence" value="ECO:0007669"/>
    <property type="project" value="UniProtKB-ARBA"/>
</dbReference>
<evidence type="ECO:0000256" key="8">
    <source>
        <dbReference type="ARBA" id="ARBA00022737"/>
    </source>
</evidence>
<keyword evidence="11" id="KW-0007">Acetylation</keyword>
<dbReference type="GO" id="GO:0004197">
    <property type="term" value="F:cysteine-type endopeptidase activity"/>
    <property type="evidence" value="ECO:0007669"/>
    <property type="project" value="InterPro"/>
</dbReference>
<dbReference type="InterPro" id="IPR001309">
    <property type="entry name" value="Pept_C14_p20"/>
</dbReference>
<dbReference type="SMART" id="SM00115">
    <property type="entry name" value="CASc"/>
    <property type="match status" value="1"/>
</dbReference>
<keyword evidence="5" id="KW-0597">Phosphoprotein</keyword>
<dbReference type="AlphaFoldDB" id="A0A673TC39"/>
<dbReference type="InterPro" id="IPR001875">
    <property type="entry name" value="DED_dom"/>
</dbReference>
<dbReference type="GO" id="GO:1900119">
    <property type="term" value="P:positive regulation of execution phase of apoptosis"/>
    <property type="evidence" value="ECO:0007669"/>
    <property type="project" value="UniProtKB-ARBA"/>
</dbReference>
<dbReference type="FunFam" id="3.40.50.1460:FF:000008">
    <property type="entry name" value="caspase-8 isoform X1"/>
    <property type="match status" value="1"/>
</dbReference>
<dbReference type="Ensembl" id="ENSSSUT00005007579.1">
    <property type="protein sequence ID" value="ENSSSUP00005006564.1"/>
    <property type="gene ID" value="ENSSSUG00005004246.1"/>
</dbReference>
<dbReference type="PANTHER" id="PTHR48169:SF7">
    <property type="entry name" value="CASPASE 10"/>
    <property type="match status" value="1"/>
</dbReference>
<dbReference type="GO" id="GO:0051604">
    <property type="term" value="P:protein maturation"/>
    <property type="evidence" value="ECO:0007669"/>
    <property type="project" value="UniProtKB-ARBA"/>
</dbReference>